<accession>D2VDB7</accession>
<protein>
    <submittedName>
        <fullName evidence="2">Predicted protein</fullName>
    </submittedName>
</protein>
<dbReference type="EMBL" id="GG738864">
    <property type="protein sequence ID" value="EFC45204.1"/>
    <property type="molecule type" value="Genomic_DNA"/>
</dbReference>
<dbReference type="RefSeq" id="XP_002677948.1">
    <property type="nucleotide sequence ID" value="XM_002677902.1"/>
</dbReference>
<evidence type="ECO:0000313" key="2">
    <source>
        <dbReference type="EMBL" id="EFC45204.1"/>
    </source>
</evidence>
<evidence type="ECO:0000313" key="3">
    <source>
        <dbReference type="Proteomes" id="UP000006671"/>
    </source>
</evidence>
<sequence>MPPNRFKRKIIQDESCETEEQEEASINSILPPSAPSHKNSYKLEDCLFNQLIIIKLGEEYFVHRDLIAICLNKRCPPMHSHQIIISESAVRILNETELAAFIKLMSEQVYEKSLLSKRGLHELEGLDEALVSNSLDVKLFRLKYLLEKTWFLDFFNSNSMNEEIDPTMFRAIVDLDFSEIIWKSESDHIYERRRKFVKYTVKTENESSGTTTTSGGNNTTATTSTSTTTIETNTILFPNSSKLLEQIHQCVSMFENSNKETTSTSLDISLENIQNLSLSVSSSKEMELYEKSCIQGFIIQSLKKLKNTCIYREYTPNSDQAEKFKCIAIANIHLSNSSLKLFITSSLEMFFNDDLPNSLFGNLKNFDSLKSVYKDDLMDLISFQKIEK</sequence>
<evidence type="ECO:0000256" key="1">
    <source>
        <dbReference type="SAM" id="MobiDB-lite"/>
    </source>
</evidence>
<dbReference type="InParanoid" id="D2VDB7"/>
<dbReference type="Proteomes" id="UP000006671">
    <property type="component" value="Unassembled WGS sequence"/>
</dbReference>
<gene>
    <name evidence="2" type="ORF">NAEGRDRAFT_48573</name>
</gene>
<name>D2VDB7_NAEGR</name>
<feature type="region of interest" description="Disordered" evidence="1">
    <location>
        <begin position="206"/>
        <end position="226"/>
    </location>
</feature>
<dbReference type="AlphaFoldDB" id="D2VDB7"/>
<reference evidence="2 3" key="1">
    <citation type="journal article" date="2010" name="Cell">
        <title>The genome of Naegleria gruberi illuminates early eukaryotic versatility.</title>
        <authorList>
            <person name="Fritz-Laylin L.K."/>
            <person name="Prochnik S.E."/>
            <person name="Ginger M.L."/>
            <person name="Dacks J.B."/>
            <person name="Carpenter M.L."/>
            <person name="Field M.C."/>
            <person name="Kuo A."/>
            <person name="Paredez A."/>
            <person name="Chapman J."/>
            <person name="Pham J."/>
            <person name="Shu S."/>
            <person name="Neupane R."/>
            <person name="Cipriano M."/>
            <person name="Mancuso J."/>
            <person name="Tu H."/>
            <person name="Salamov A."/>
            <person name="Lindquist E."/>
            <person name="Shapiro H."/>
            <person name="Lucas S."/>
            <person name="Grigoriev I.V."/>
            <person name="Cande W.Z."/>
            <person name="Fulton C."/>
            <person name="Rokhsar D.S."/>
            <person name="Dawson S.C."/>
        </authorList>
    </citation>
    <scope>NUCLEOTIDE SEQUENCE [LARGE SCALE GENOMIC DNA]</scope>
    <source>
        <strain evidence="2 3">NEG-M</strain>
    </source>
</reference>
<dbReference type="VEuPathDB" id="AmoebaDB:NAEGRDRAFT_48573"/>
<keyword evidence="3" id="KW-1185">Reference proteome</keyword>
<dbReference type="KEGG" id="ngr:NAEGRDRAFT_48573"/>
<proteinExistence type="predicted"/>
<dbReference type="GeneID" id="8850339"/>
<organism evidence="3">
    <name type="scientific">Naegleria gruberi</name>
    <name type="common">Amoeba</name>
    <dbReference type="NCBI Taxonomy" id="5762"/>
    <lineage>
        <taxon>Eukaryota</taxon>
        <taxon>Discoba</taxon>
        <taxon>Heterolobosea</taxon>
        <taxon>Tetramitia</taxon>
        <taxon>Eutetramitia</taxon>
        <taxon>Vahlkampfiidae</taxon>
        <taxon>Naegleria</taxon>
    </lineage>
</organism>